<dbReference type="GO" id="GO:0034993">
    <property type="term" value="C:meiotic nuclear membrane microtubule tethering complex"/>
    <property type="evidence" value="ECO:0000318"/>
    <property type="project" value="GO_Central"/>
</dbReference>
<comment type="subcellular location">
    <subcellularLocation>
        <location evidence="1">Nucleus inner membrane</location>
    </subcellularLocation>
</comment>
<evidence type="ECO:0000313" key="8">
    <source>
        <dbReference type="Proteomes" id="UP000000539"/>
    </source>
</evidence>
<dbReference type="PROSITE" id="PS51469">
    <property type="entry name" value="SUN"/>
    <property type="match status" value="1"/>
</dbReference>
<dbReference type="InterPro" id="IPR012919">
    <property type="entry name" value="SUN_dom"/>
</dbReference>
<dbReference type="GlyGen" id="A0A8V1ADV7">
    <property type="glycosylation" value="1 site"/>
</dbReference>
<evidence type="ECO:0000259" key="6">
    <source>
        <dbReference type="PROSITE" id="PS51469"/>
    </source>
</evidence>
<dbReference type="GO" id="GO:0005637">
    <property type="term" value="C:nuclear inner membrane"/>
    <property type="evidence" value="ECO:0007669"/>
    <property type="project" value="UniProtKB-SubCell"/>
</dbReference>
<accession>A0A8V1ADV7</accession>
<dbReference type="AlphaFoldDB" id="A0A8V1ADV7"/>
<name>A0A8V1ADV7_CHICK</name>
<feature type="transmembrane region" description="Helical" evidence="5">
    <location>
        <begin position="41"/>
        <end position="60"/>
    </location>
</feature>
<dbReference type="Ensembl" id="ENSGALT00010066186.1">
    <property type="protein sequence ID" value="ENSGALP00010040452.1"/>
    <property type="gene ID" value="ENSGALG00010027297.1"/>
</dbReference>
<reference evidence="7" key="3">
    <citation type="submission" date="2025-09" db="UniProtKB">
        <authorList>
            <consortium name="Ensembl"/>
        </authorList>
    </citation>
    <scope>IDENTIFICATION</scope>
    <source>
        <strain evidence="7">broiler</strain>
    </source>
</reference>
<dbReference type="GO" id="GO:0043495">
    <property type="term" value="F:protein-membrane adaptor activity"/>
    <property type="evidence" value="ECO:0000318"/>
    <property type="project" value="GO_Central"/>
</dbReference>
<evidence type="ECO:0000256" key="3">
    <source>
        <dbReference type="ARBA" id="ARBA00022989"/>
    </source>
</evidence>
<feature type="domain" description="SUN" evidence="6">
    <location>
        <begin position="106"/>
        <end position="263"/>
    </location>
</feature>
<dbReference type="PANTHER" id="PTHR12911:SF24">
    <property type="entry name" value="SUN DOMAIN-CONTAINING PROTEIN 3"/>
    <property type="match status" value="1"/>
</dbReference>
<evidence type="ECO:0000256" key="1">
    <source>
        <dbReference type="ARBA" id="ARBA00004540"/>
    </source>
</evidence>
<evidence type="ECO:0000313" key="7">
    <source>
        <dbReference type="Ensembl" id="ENSGALP00010040452.1"/>
    </source>
</evidence>
<dbReference type="Proteomes" id="UP000000539">
    <property type="component" value="Chromosome 25"/>
</dbReference>
<reference evidence="7" key="1">
    <citation type="submission" date="2020-11" db="EMBL/GenBank/DDBJ databases">
        <title>Gallus gallus (Chicken) genome, bGalGal1, GRCg7b, maternal haplotype autosomes + Z &amp; W.</title>
        <authorList>
            <person name="Warren W."/>
            <person name="Formenti G."/>
            <person name="Fedrigo O."/>
            <person name="Haase B."/>
            <person name="Mountcastle J."/>
            <person name="Balacco J."/>
            <person name="Tracey A."/>
            <person name="Schneider V."/>
            <person name="Okimoto R."/>
            <person name="Cheng H."/>
            <person name="Hawken R."/>
            <person name="Howe K."/>
            <person name="Jarvis E.D."/>
        </authorList>
    </citation>
    <scope>NUCLEOTIDE SEQUENCE [LARGE SCALE GENOMIC DNA]</scope>
    <source>
        <strain evidence="7">Broiler</strain>
    </source>
</reference>
<sequence length="276" mass="30948">MAFSVQALASAGQLCRTWRDKATGMARKLAAAASGHKKMLFRLSIIVLLVTLAMVNVCVFKTCWAARRIWEDSTAQEIERLQQAASELRAQLDCYQTPDWALQSFGATIDTRRTSPIYELRSWFSRHCFWCSVNPPDTILQPGVSLGECWPMEGQQGQVVIRLRAKIRPSCVTLEHITPEMTPSGTASSAPRDVAVFGLDADSEEEVPLVSFTFDVGEGPTQTFLLKNNHSRAFRYIKVLVKSNWGHPRYTCLYRVQVHGKVVKTEDHRTAESLNG</sequence>
<keyword evidence="3 5" id="KW-1133">Transmembrane helix</keyword>
<organism evidence="7 8">
    <name type="scientific">Gallus gallus</name>
    <name type="common">Chicken</name>
    <dbReference type="NCBI Taxonomy" id="9031"/>
    <lineage>
        <taxon>Eukaryota</taxon>
        <taxon>Metazoa</taxon>
        <taxon>Chordata</taxon>
        <taxon>Craniata</taxon>
        <taxon>Vertebrata</taxon>
        <taxon>Euteleostomi</taxon>
        <taxon>Archelosauria</taxon>
        <taxon>Archosauria</taxon>
        <taxon>Dinosauria</taxon>
        <taxon>Saurischia</taxon>
        <taxon>Theropoda</taxon>
        <taxon>Coelurosauria</taxon>
        <taxon>Aves</taxon>
        <taxon>Neognathae</taxon>
        <taxon>Galloanserae</taxon>
        <taxon>Galliformes</taxon>
        <taxon>Phasianidae</taxon>
        <taxon>Phasianinae</taxon>
        <taxon>Gallus</taxon>
    </lineage>
</organism>
<keyword evidence="4 5" id="KW-0472">Membrane</keyword>
<reference evidence="7" key="2">
    <citation type="submission" date="2025-08" db="UniProtKB">
        <authorList>
            <consortium name="Ensembl"/>
        </authorList>
    </citation>
    <scope>IDENTIFICATION</scope>
    <source>
        <strain evidence="7">broiler</strain>
    </source>
</reference>
<keyword evidence="2 5" id="KW-0812">Transmembrane</keyword>
<dbReference type="InterPro" id="IPR045119">
    <property type="entry name" value="SUN1-5"/>
</dbReference>
<evidence type="ECO:0000256" key="4">
    <source>
        <dbReference type="ARBA" id="ARBA00023136"/>
    </source>
</evidence>
<dbReference type="Gene3D" id="2.60.120.260">
    <property type="entry name" value="Galactose-binding domain-like"/>
    <property type="match status" value="1"/>
</dbReference>
<dbReference type="GeneTree" id="ENSGT00940000155225"/>
<evidence type="ECO:0000256" key="5">
    <source>
        <dbReference type="SAM" id="Phobius"/>
    </source>
</evidence>
<dbReference type="PANTHER" id="PTHR12911">
    <property type="entry name" value="SAD1/UNC-84-LIKE PROTEIN-RELATED"/>
    <property type="match status" value="1"/>
</dbReference>
<proteinExistence type="predicted"/>
<dbReference type="Pfam" id="PF07738">
    <property type="entry name" value="Sad1_UNC"/>
    <property type="match status" value="1"/>
</dbReference>
<keyword evidence="8" id="KW-1185">Reference proteome</keyword>
<evidence type="ECO:0000256" key="2">
    <source>
        <dbReference type="ARBA" id="ARBA00022692"/>
    </source>
</evidence>
<gene>
    <name evidence="7" type="primary">LOC121112056</name>
</gene>
<dbReference type="GO" id="GO:0005635">
    <property type="term" value="C:nuclear envelope"/>
    <property type="evidence" value="ECO:0000318"/>
    <property type="project" value="GO_Central"/>
</dbReference>
<protein>
    <recommendedName>
        <fullName evidence="6">SUN domain-containing protein</fullName>
    </recommendedName>
</protein>